<evidence type="ECO:0000313" key="3">
    <source>
        <dbReference type="Proteomes" id="UP000007798"/>
    </source>
</evidence>
<feature type="compositionally biased region" description="Polar residues" evidence="1">
    <location>
        <begin position="186"/>
        <end position="207"/>
    </location>
</feature>
<dbReference type="Proteomes" id="UP000007798">
    <property type="component" value="Unassembled WGS sequence"/>
</dbReference>
<feature type="compositionally biased region" description="Polar residues" evidence="1">
    <location>
        <begin position="734"/>
        <end position="748"/>
    </location>
</feature>
<feature type="compositionally biased region" description="Low complexity" evidence="1">
    <location>
        <begin position="94"/>
        <end position="114"/>
    </location>
</feature>
<proteinExistence type="predicted"/>
<dbReference type="AlphaFoldDB" id="A0A0Q9X0I1"/>
<evidence type="ECO:0000313" key="2">
    <source>
        <dbReference type="EMBL" id="KRF98213.1"/>
    </source>
</evidence>
<feature type="region of interest" description="Disordered" evidence="1">
    <location>
        <begin position="520"/>
        <end position="590"/>
    </location>
</feature>
<feature type="compositionally biased region" description="Low complexity" evidence="1">
    <location>
        <begin position="278"/>
        <end position="288"/>
    </location>
</feature>
<feature type="region of interest" description="Disordered" evidence="1">
    <location>
        <begin position="1"/>
        <end position="300"/>
    </location>
</feature>
<reference evidence="2 3" key="1">
    <citation type="journal article" date="2007" name="Nature">
        <title>Evolution of genes and genomes on the Drosophila phylogeny.</title>
        <authorList>
            <consortium name="Drosophila 12 Genomes Consortium"/>
            <person name="Clark A.G."/>
            <person name="Eisen M.B."/>
            <person name="Smith D.R."/>
            <person name="Bergman C.M."/>
            <person name="Oliver B."/>
            <person name="Markow T.A."/>
            <person name="Kaufman T.C."/>
            <person name="Kellis M."/>
            <person name="Gelbart W."/>
            <person name="Iyer V.N."/>
            <person name="Pollard D.A."/>
            <person name="Sackton T.B."/>
            <person name="Larracuente A.M."/>
            <person name="Singh N.D."/>
            <person name="Abad J.P."/>
            <person name="Abt D.N."/>
            <person name="Adryan B."/>
            <person name="Aguade M."/>
            <person name="Akashi H."/>
            <person name="Anderson W.W."/>
            <person name="Aquadro C.F."/>
            <person name="Ardell D.H."/>
            <person name="Arguello R."/>
            <person name="Artieri C.G."/>
            <person name="Barbash D.A."/>
            <person name="Barker D."/>
            <person name="Barsanti P."/>
            <person name="Batterham P."/>
            <person name="Batzoglou S."/>
            <person name="Begun D."/>
            <person name="Bhutkar A."/>
            <person name="Blanco E."/>
            <person name="Bosak S.A."/>
            <person name="Bradley R.K."/>
            <person name="Brand A.D."/>
            <person name="Brent M.R."/>
            <person name="Brooks A.N."/>
            <person name="Brown R.H."/>
            <person name="Butlin R.K."/>
            <person name="Caggese C."/>
            <person name="Calvi B.R."/>
            <person name="Bernardo de Carvalho A."/>
            <person name="Caspi A."/>
            <person name="Castrezana S."/>
            <person name="Celniker S.E."/>
            <person name="Chang J.L."/>
            <person name="Chapple C."/>
            <person name="Chatterji S."/>
            <person name="Chinwalla A."/>
            <person name="Civetta A."/>
            <person name="Clifton S.W."/>
            <person name="Comeron J.M."/>
            <person name="Costello J.C."/>
            <person name="Coyne J.A."/>
            <person name="Daub J."/>
            <person name="David R.G."/>
            <person name="Delcher A.L."/>
            <person name="Delehaunty K."/>
            <person name="Do C.B."/>
            <person name="Ebling H."/>
            <person name="Edwards K."/>
            <person name="Eickbush T."/>
            <person name="Evans J.D."/>
            <person name="Filipski A."/>
            <person name="Findeiss S."/>
            <person name="Freyhult E."/>
            <person name="Fulton L."/>
            <person name="Fulton R."/>
            <person name="Garcia A.C."/>
            <person name="Gardiner A."/>
            <person name="Garfield D.A."/>
            <person name="Garvin B.E."/>
            <person name="Gibson G."/>
            <person name="Gilbert D."/>
            <person name="Gnerre S."/>
            <person name="Godfrey J."/>
            <person name="Good R."/>
            <person name="Gotea V."/>
            <person name="Gravely B."/>
            <person name="Greenberg A.J."/>
            <person name="Griffiths-Jones S."/>
            <person name="Gross S."/>
            <person name="Guigo R."/>
            <person name="Gustafson E.A."/>
            <person name="Haerty W."/>
            <person name="Hahn M.W."/>
            <person name="Halligan D.L."/>
            <person name="Halpern A.L."/>
            <person name="Halter G.M."/>
            <person name="Han M.V."/>
            <person name="Heger A."/>
            <person name="Hillier L."/>
            <person name="Hinrichs A.S."/>
            <person name="Holmes I."/>
            <person name="Hoskins R.A."/>
            <person name="Hubisz M.J."/>
            <person name="Hultmark D."/>
            <person name="Huntley M.A."/>
            <person name="Jaffe D.B."/>
            <person name="Jagadeeshan S."/>
            <person name="Jeck W.R."/>
            <person name="Johnson J."/>
            <person name="Jones C.D."/>
            <person name="Jordan W.C."/>
            <person name="Karpen G.H."/>
            <person name="Kataoka E."/>
            <person name="Keightley P.D."/>
            <person name="Kheradpour P."/>
            <person name="Kirkness E.F."/>
            <person name="Koerich L.B."/>
            <person name="Kristiansen K."/>
            <person name="Kudrna D."/>
            <person name="Kulathinal R.J."/>
            <person name="Kumar S."/>
            <person name="Kwok R."/>
            <person name="Lander E."/>
            <person name="Langley C.H."/>
            <person name="Lapoint R."/>
            <person name="Lazzaro B.P."/>
            <person name="Lee S.J."/>
            <person name="Levesque L."/>
            <person name="Li R."/>
            <person name="Lin C.F."/>
            <person name="Lin M.F."/>
            <person name="Lindblad-Toh K."/>
            <person name="Llopart A."/>
            <person name="Long M."/>
            <person name="Low L."/>
            <person name="Lozovsky E."/>
            <person name="Lu J."/>
            <person name="Luo M."/>
            <person name="Machado C.A."/>
            <person name="Makalowski W."/>
            <person name="Marzo M."/>
            <person name="Matsuda M."/>
            <person name="Matzkin L."/>
            <person name="McAllister B."/>
            <person name="McBride C.S."/>
            <person name="McKernan B."/>
            <person name="McKernan K."/>
            <person name="Mendez-Lago M."/>
            <person name="Minx P."/>
            <person name="Mollenhauer M.U."/>
            <person name="Montooth K."/>
            <person name="Mount S.M."/>
            <person name="Mu X."/>
            <person name="Myers E."/>
            <person name="Negre B."/>
            <person name="Newfeld S."/>
            <person name="Nielsen R."/>
            <person name="Noor M.A."/>
            <person name="O'Grady P."/>
            <person name="Pachter L."/>
            <person name="Papaceit M."/>
            <person name="Parisi M.J."/>
            <person name="Parisi M."/>
            <person name="Parts L."/>
            <person name="Pedersen J.S."/>
            <person name="Pesole G."/>
            <person name="Phillippy A.M."/>
            <person name="Ponting C.P."/>
            <person name="Pop M."/>
            <person name="Porcelli D."/>
            <person name="Powell J.R."/>
            <person name="Prohaska S."/>
            <person name="Pruitt K."/>
            <person name="Puig M."/>
            <person name="Quesneville H."/>
            <person name="Ram K.R."/>
            <person name="Rand D."/>
            <person name="Rasmussen M.D."/>
            <person name="Reed L.K."/>
            <person name="Reenan R."/>
            <person name="Reily A."/>
            <person name="Remington K.A."/>
            <person name="Rieger T.T."/>
            <person name="Ritchie M.G."/>
            <person name="Robin C."/>
            <person name="Rogers Y.H."/>
            <person name="Rohde C."/>
            <person name="Rozas J."/>
            <person name="Rubenfield M.J."/>
            <person name="Ruiz A."/>
            <person name="Russo S."/>
            <person name="Salzberg S.L."/>
            <person name="Sanchez-Gracia A."/>
            <person name="Saranga D.J."/>
            <person name="Sato H."/>
            <person name="Schaeffer S.W."/>
            <person name="Schatz M.C."/>
            <person name="Schlenke T."/>
            <person name="Schwartz R."/>
            <person name="Segarra C."/>
            <person name="Singh R.S."/>
            <person name="Sirot L."/>
            <person name="Sirota M."/>
            <person name="Sisneros N.B."/>
            <person name="Smith C.D."/>
            <person name="Smith T.F."/>
            <person name="Spieth J."/>
            <person name="Stage D.E."/>
            <person name="Stark A."/>
            <person name="Stephan W."/>
            <person name="Strausberg R.L."/>
            <person name="Strempel S."/>
            <person name="Sturgill D."/>
            <person name="Sutton G."/>
            <person name="Sutton G.G."/>
            <person name="Tao W."/>
            <person name="Teichmann S."/>
            <person name="Tobari Y.N."/>
            <person name="Tomimura Y."/>
            <person name="Tsolas J.M."/>
            <person name="Valente V.L."/>
            <person name="Venter E."/>
            <person name="Venter J.C."/>
            <person name="Vicario S."/>
            <person name="Vieira F.G."/>
            <person name="Vilella A.J."/>
            <person name="Villasante A."/>
            <person name="Walenz B."/>
            <person name="Wang J."/>
            <person name="Wasserman M."/>
            <person name="Watts T."/>
            <person name="Wilson D."/>
            <person name="Wilson R.K."/>
            <person name="Wing R.A."/>
            <person name="Wolfner M.F."/>
            <person name="Wong A."/>
            <person name="Wong G.K."/>
            <person name="Wu C.I."/>
            <person name="Wu G."/>
            <person name="Yamamoto D."/>
            <person name="Yang H.P."/>
            <person name="Yang S.P."/>
            <person name="Yorke J.A."/>
            <person name="Yoshida K."/>
            <person name="Zdobnov E."/>
            <person name="Zhang P."/>
            <person name="Zhang Y."/>
            <person name="Zimin A.V."/>
            <person name="Baldwin J."/>
            <person name="Abdouelleil A."/>
            <person name="Abdulkadir J."/>
            <person name="Abebe A."/>
            <person name="Abera B."/>
            <person name="Abreu J."/>
            <person name="Acer S.C."/>
            <person name="Aftuck L."/>
            <person name="Alexander A."/>
            <person name="An P."/>
            <person name="Anderson E."/>
            <person name="Anderson S."/>
            <person name="Arachi H."/>
            <person name="Azer M."/>
            <person name="Bachantsang P."/>
            <person name="Barry A."/>
            <person name="Bayul T."/>
            <person name="Berlin A."/>
            <person name="Bessette D."/>
            <person name="Bloom T."/>
            <person name="Blye J."/>
            <person name="Boguslavskiy L."/>
            <person name="Bonnet C."/>
            <person name="Boukhgalter B."/>
            <person name="Bourzgui I."/>
            <person name="Brown A."/>
            <person name="Cahill P."/>
            <person name="Channer S."/>
            <person name="Cheshatsang Y."/>
            <person name="Chuda L."/>
            <person name="Citroen M."/>
            <person name="Collymore A."/>
            <person name="Cooke P."/>
            <person name="Costello M."/>
            <person name="D'Aco K."/>
            <person name="Daza R."/>
            <person name="De Haan G."/>
            <person name="DeGray S."/>
            <person name="DeMaso C."/>
            <person name="Dhargay N."/>
            <person name="Dooley K."/>
            <person name="Dooley E."/>
            <person name="Doricent M."/>
            <person name="Dorje P."/>
            <person name="Dorjee K."/>
            <person name="Dupes A."/>
            <person name="Elong R."/>
            <person name="Falk J."/>
            <person name="Farina A."/>
            <person name="Faro S."/>
            <person name="Ferguson D."/>
            <person name="Fisher S."/>
            <person name="Foley C.D."/>
            <person name="Franke A."/>
            <person name="Friedrich D."/>
            <person name="Gadbois L."/>
            <person name="Gearin G."/>
            <person name="Gearin C.R."/>
            <person name="Giannoukos G."/>
            <person name="Goode T."/>
            <person name="Graham J."/>
            <person name="Grandbois E."/>
            <person name="Grewal S."/>
            <person name="Gyaltsen K."/>
            <person name="Hafez N."/>
            <person name="Hagos B."/>
            <person name="Hall J."/>
            <person name="Henson C."/>
            <person name="Hollinger A."/>
            <person name="Honan T."/>
            <person name="Huard M.D."/>
            <person name="Hughes L."/>
            <person name="Hurhula B."/>
            <person name="Husby M.E."/>
            <person name="Kamat A."/>
            <person name="Kanga B."/>
            <person name="Kashin S."/>
            <person name="Khazanovich D."/>
            <person name="Kisner P."/>
            <person name="Lance K."/>
            <person name="Lara M."/>
            <person name="Lee W."/>
            <person name="Lennon N."/>
            <person name="Letendre F."/>
            <person name="LeVine R."/>
            <person name="Lipovsky A."/>
            <person name="Liu X."/>
            <person name="Liu J."/>
            <person name="Liu S."/>
            <person name="Lokyitsang T."/>
            <person name="Lokyitsang Y."/>
            <person name="Lubonja R."/>
            <person name="Lui A."/>
            <person name="MacDonald P."/>
            <person name="Magnisalis V."/>
            <person name="Maru K."/>
            <person name="Matthews C."/>
            <person name="McCusker W."/>
            <person name="McDonough S."/>
            <person name="Mehta T."/>
            <person name="Meldrim J."/>
            <person name="Meneus L."/>
            <person name="Mihai O."/>
            <person name="Mihalev A."/>
            <person name="Mihova T."/>
            <person name="Mittelman R."/>
            <person name="Mlenga V."/>
            <person name="Montmayeur A."/>
            <person name="Mulrain L."/>
            <person name="Navidi A."/>
            <person name="Naylor J."/>
            <person name="Negash T."/>
            <person name="Nguyen T."/>
            <person name="Nguyen N."/>
            <person name="Nicol R."/>
            <person name="Norbu C."/>
            <person name="Norbu N."/>
            <person name="Novod N."/>
            <person name="O'Neill B."/>
            <person name="Osman S."/>
            <person name="Markiewicz E."/>
            <person name="Oyono O.L."/>
            <person name="Patti C."/>
            <person name="Phunkhang P."/>
            <person name="Pierre F."/>
            <person name="Priest M."/>
            <person name="Raghuraman S."/>
            <person name="Rege F."/>
            <person name="Reyes R."/>
            <person name="Rise C."/>
            <person name="Rogov P."/>
            <person name="Ross K."/>
            <person name="Ryan E."/>
            <person name="Settipalli S."/>
            <person name="Shea T."/>
            <person name="Sherpa N."/>
            <person name="Shi L."/>
            <person name="Shih D."/>
            <person name="Sparrow T."/>
            <person name="Spaulding J."/>
            <person name="Stalker J."/>
            <person name="Stange-Thomann N."/>
            <person name="Stavropoulos S."/>
            <person name="Stone C."/>
            <person name="Strader C."/>
            <person name="Tesfaye S."/>
            <person name="Thomson T."/>
            <person name="Thoulutsang Y."/>
            <person name="Thoulutsang D."/>
            <person name="Topham K."/>
            <person name="Topping I."/>
            <person name="Tsamla T."/>
            <person name="Vassiliev H."/>
            <person name="Vo A."/>
            <person name="Wangchuk T."/>
            <person name="Wangdi T."/>
            <person name="Weiand M."/>
            <person name="Wilkinson J."/>
            <person name="Wilson A."/>
            <person name="Yadav S."/>
            <person name="Young G."/>
            <person name="Yu Q."/>
            <person name="Zembek L."/>
            <person name="Zhong D."/>
            <person name="Zimmer A."/>
            <person name="Zwirko Z."/>
            <person name="Jaffe D.B."/>
            <person name="Alvarez P."/>
            <person name="Brockman W."/>
            <person name="Butler J."/>
            <person name="Chin C."/>
            <person name="Gnerre S."/>
            <person name="Grabherr M."/>
            <person name="Kleber M."/>
            <person name="Mauceli E."/>
            <person name="MacCallum I."/>
        </authorList>
    </citation>
    <scope>NUCLEOTIDE SEQUENCE [LARGE SCALE GENOMIC DNA]</scope>
    <source>
        <strain evidence="3">Tucson 14030-0811.24</strain>
    </source>
</reference>
<feature type="compositionally biased region" description="Polar residues" evidence="1">
    <location>
        <begin position="218"/>
        <end position="229"/>
    </location>
</feature>
<feature type="compositionally biased region" description="Polar residues" evidence="1">
    <location>
        <begin position="33"/>
        <end position="45"/>
    </location>
</feature>
<protein>
    <submittedName>
        <fullName evidence="2">Uncharacterized protein</fullName>
    </submittedName>
</protein>
<feature type="compositionally biased region" description="Basic and acidic residues" evidence="1">
    <location>
        <begin position="142"/>
        <end position="184"/>
    </location>
</feature>
<feature type="compositionally biased region" description="Polar residues" evidence="1">
    <location>
        <begin position="642"/>
        <end position="651"/>
    </location>
</feature>
<feature type="compositionally biased region" description="Low complexity" evidence="1">
    <location>
        <begin position="534"/>
        <end position="551"/>
    </location>
</feature>
<dbReference type="InParanoid" id="A0A0Q9X0I1"/>
<dbReference type="FunCoup" id="A0A0Q9X0I1">
    <property type="interactions" value="156"/>
</dbReference>
<feature type="compositionally biased region" description="Polar residues" evidence="1">
    <location>
        <begin position="1"/>
        <end position="12"/>
    </location>
</feature>
<dbReference type="STRING" id="7260.A0A0Q9X0I1"/>
<feature type="region of interest" description="Disordered" evidence="1">
    <location>
        <begin position="642"/>
        <end position="662"/>
    </location>
</feature>
<organism evidence="2 3">
    <name type="scientific">Drosophila willistoni</name>
    <name type="common">Fruit fly</name>
    <dbReference type="NCBI Taxonomy" id="7260"/>
    <lineage>
        <taxon>Eukaryota</taxon>
        <taxon>Metazoa</taxon>
        <taxon>Ecdysozoa</taxon>
        <taxon>Arthropoda</taxon>
        <taxon>Hexapoda</taxon>
        <taxon>Insecta</taxon>
        <taxon>Pterygota</taxon>
        <taxon>Neoptera</taxon>
        <taxon>Endopterygota</taxon>
        <taxon>Diptera</taxon>
        <taxon>Brachycera</taxon>
        <taxon>Muscomorpha</taxon>
        <taxon>Ephydroidea</taxon>
        <taxon>Drosophilidae</taxon>
        <taxon>Drosophila</taxon>
        <taxon>Sophophora</taxon>
    </lineage>
</organism>
<feature type="region of interest" description="Disordered" evidence="1">
    <location>
        <begin position="728"/>
        <end position="770"/>
    </location>
</feature>
<dbReference type="Gene3D" id="3.40.50.300">
    <property type="entry name" value="P-loop containing nucleotide triphosphate hydrolases"/>
    <property type="match status" value="1"/>
</dbReference>
<dbReference type="KEGG" id="dwi:26528834"/>
<name>A0A0Q9X0I1_DROWI</name>
<accession>A0A0Q9X0I1</accession>
<sequence>MTPSNAYLSQAESVDAVTASAPPEAGAGVAVNSMRTMARTSNVWRSDSDKIETRAAPSNASYAPNMEEFPTIGGAKVKKHKVNDGSGYRNDPGASTSNAQSSNSPSMPGSSSRTRGGRGRHVSAPVLGNFLPSAIPPTSTAKHQEVGEWLKSVREMSHAKEQQKEAKKKQDQEEKTNEKARGDGNEPTTSHSTNSQVIPISLPTQNVAARPPVGNKQCGMTRTTRANFDQNKRRNRRSQRNWNNQTPVQSEPNGRAGRSSGLKSSRPGHGHSQYTNQRPARNATAPRAPRAPPITVDVSRSRLNSNAMEFRPTLGYREPDLLATVPPHVEAMMPQQPGPSDQMIRIGDRRSRQRFTRSLRPDTLFELVAPGLLPTPNDPFIEIPPSTSAQAEVGAFMPDQQVVPYQPPQPTQFVLPPGLLPTPNDPTMNYYMEPVVPVPLAVQGPYLPDQSSQDLINQQSLQSNNNNLVWNAPHLAIPMQQQNSNVAQSVFRLASLPSTGVGTVRPPEQSSIREVCTIPQTAQSSEAPDQWTNISPLPSSITCPSPSITNSLNISHHQWSAEEKQQQQEGEESIPTQHRDLQYTRPSSSITNSLNISRHQWWAEEKQQQQEGEESIPIQHRDLQYTRPSPSITNSLNISHHQWSAEENQQQEGEESIPTQHRDLQYTRQLLDMDRTMTLEGETATPEAQEAQDAPEAEEMEFMTNITTIDQGEIIIDVTNTQNAGTINRREGVGTTTSRAPQSHSPNSNHHRQTSHQLFGAKSTKSSSPDLRLMPESISKLYNLICSNNSDYAFVYALSAQLCQKIVPMDSFVYLKMALLASLASIDKDEMRQPIALCIISTDSSLANLLLTCVGQLAPRFIGPHSGGQQPSFNALPTRYNWITASPLLMAQRGVYYAGDWTCLSRDQSEELQKCIENGVVPVPQISGEQLLEAAVWTYWQPEHSANQTTTFANFCPIFGLPIYMGELSAEDITNFIIHQYSENEANESTQDALDVSDDDMRLLFLLLHERQVNFSDQAQYILKKYFIVSRKERPSVFTSKTYIVLKQFAESFAKLALRLDVLIQDIIVAIFHSEYFVQHICGVSSCPPPAVTNINGIQQVDAYMNDFGRWLFEYLDRYQDDELDTQQPPAKRHRASLDV</sequence>
<dbReference type="eggNOG" id="ENOG502S7ZG">
    <property type="taxonomic scope" value="Eukaryota"/>
</dbReference>
<keyword evidence="3" id="KW-1185">Reference proteome</keyword>
<feature type="compositionally biased region" description="Polar residues" evidence="1">
    <location>
        <begin position="520"/>
        <end position="533"/>
    </location>
</feature>
<dbReference type="OrthoDB" id="2015372at2759"/>
<evidence type="ECO:0000256" key="1">
    <source>
        <dbReference type="SAM" id="MobiDB-lite"/>
    </source>
</evidence>
<gene>
    <name evidence="2" type="primary">Dwil\GK26832</name>
    <name evidence="2" type="ORF">Dwil_GK26832</name>
</gene>
<dbReference type="InterPro" id="IPR027417">
    <property type="entry name" value="P-loop_NTPase"/>
</dbReference>
<dbReference type="EMBL" id="CH963851">
    <property type="protein sequence ID" value="KRF98213.1"/>
    <property type="molecule type" value="Genomic_DNA"/>
</dbReference>